<evidence type="ECO:0000259" key="13">
    <source>
        <dbReference type="PROSITE" id="PS51839"/>
    </source>
</evidence>
<dbReference type="SUPFAM" id="SSF54862">
    <property type="entry name" value="4Fe-4S ferredoxins"/>
    <property type="match status" value="1"/>
</dbReference>
<evidence type="ECO:0000256" key="10">
    <source>
        <dbReference type="RuleBase" id="RU004523"/>
    </source>
</evidence>
<dbReference type="InterPro" id="IPR015405">
    <property type="entry name" value="NDUFS1-like_C"/>
</dbReference>
<dbReference type="InterPro" id="IPR010228">
    <property type="entry name" value="NADH_UbQ_OxRdtase_Gsu"/>
</dbReference>
<evidence type="ECO:0000259" key="11">
    <source>
        <dbReference type="PROSITE" id="PS51085"/>
    </source>
</evidence>
<dbReference type="Pfam" id="PF09326">
    <property type="entry name" value="NADH_dhqG_C"/>
    <property type="match status" value="1"/>
</dbReference>
<comment type="cofactor">
    <cofactor evidence="1">
        <name>[4Fe-4S] cluster</name>
        <dbReference type="ChEBI" id="CHEBI:49883"/>
    </cofactor>
</comment>
<dbReference type="Pfam" id="PF13510">
    <property type="entry name" value="Fer2_4"/>
    <property type="match status" value="1"/>
</dbReference>
<dbReference type="Pfam" id="PF22117">
    <property type="entry name" value="Fer4_Nqo3"/>
    <property type="match status" value="1"/>
</dbReference>
<keyword evidence="6" id="KW-0408">Iron</keyword>
<dbReference type="InterPro" id="IPR000283">
    <property type="entry name" value="NADH_UbQ_OxRdtase_75kDa_su_CS"/>
</dbReference>
<keyword evidence="7" id="KW-0411">Iron-sulfur</keyword>
<dbReference type="PROSITE" id="PS51669">
    <property type="entry name" value="4FE4S_MOW_BIS_MGD"/>
    <property type="match status" value="1"/>
</dbReference>
<evidence type="ECO:0000256" key="1">
    <source>
        <dbReference type="ARBA" id="ARBA00001966"/>
    </source>
</evidence>
<dbReference type="PANTHER" id="PTHR43105:SF13">
    <property type="entry name" value="NADH-UBIQUINONE OXIDOREDUCTASE 75 KDA SUBUNIT, MITOCHONDRIAL"/>
    <property type="match status" value="1"/>
</dbReference>
<dbReference type="PROSITE" id="PS00641">
    <property type="entry name" value="COMPLEX1_75K_1"/>
    <property type="match status" value="1"/>
</dbReference>
<keyword evidence="4" id="KW-0479">Metal-binding</keyword>
<dbReference type="CDD" id="cd00207">
    <property type="entry name" value="fer2"/>
    <property type="match status" value="1"/>
</dbReference>
<protein>
    <submittedName>
        <fullName evidence="14">G12571 protein</fullName>
    </submittedName>
</protein>
<dbReference type="InterPro" id="IPR001041">
    <property type="entry name" value="2Fe-2S_ferredoxin-type"/>
</dbReference>
<dbReference type="InterPro" id="IPR006656">
    <property type="entry name" value="Mopterin_OxRdtase"/>
</dbReference>
<keyword evidence="15" id="KW-1185">Reference proteome</keyword>
<name>A0ABP1GEZ5_9CHLO</name>
<dbReference type="InterPro" id="IPR019574">
    <property type="entry name" value="NADH_UbQ_OxRdtase_Gsu_4Fe4S-bd"/>
</dbReference>
<dbReference type="InterPro" id="IPR050123">
    <property type="entry name" value="Prok_molybdopt-oxidoreductase"/>
</dbReference>
<dbReference type="InterPro" id="IPR006963">
    <property type="entry name" value="Mopterin_OxRdtase_4Fe-4S_dom"/>
</dbReference>
<proteinExistence type="inferred from homology"/>
<evidence type="ECO:0000256" key="2">
    <source>
        <dbReference type="ARBA" id="ARBA00005404"/>
    </source>
</evidence>
<dbReference type="Proteomes" id="UP001497392">
    <property type="component" value="Unassembled WGS sequence"/>
</dbReference>
<dbReference type="PROSITE" id="PS51839">
    <property type="entry name" value="4FE4S_HC3"/>
    <property type="match status" value="1"/>
</dbReference>
<evidence type="ECO:0000256" key="7">
    <source>
        <dbReference type="ARBA" id="ARBA00023014"/>
    </source>
</evidence>
<dbReference type="Gene3D" id="3.30.70.20">
    <property type="match status" value="1"/>
</dbReference>
<comment type="caution">
    <text evidence="14">The sequence shown here is derived from an EMBL/GenBank/DDBJ whole genome shotgun (WGS) entry which is preliminary data.</text>
</comment>
<feature type="domain" description="2Fe-2S ferredoxin-type" evidence="11">
    <location>
        <begin position="47"/>
        <end position="125"/>
    </location>
</feature>
<dbReference type="Gene3D" id="3.30.200.210">
    <property type="match status" value="1"/>
</dbReference>
<dbReference type="Pfam" id="PF22151">
    <property type="entry name" value="Fer4_NDSU1"/>
    <property type="match status" value="1"/>
</dbReference>
<dbReference type="SUPFAM" id="SSF53706">
    <property type="entry name" value="Formate dehydrogenase/DMSO reductase, domains 1-3"/>
    <property type="match status" value="1"/>
</dbReference>
<accession>A0ABP1GEZ5</accession>
<evidence type="ECO:0000256" key="5">
    <source>
        <dbReference type="ARBA" id="ARBA00022967"/>
    </source>
</evidence>
<dbReference type="InterPro" id="IPR054351">
    <property type="entry name" value="NADH_UbQ_OxRdtase_ferredoxin"/>
</dbReference>
<dbReference type="Pfam" id="PF00384">
    <property type="entry name" value="Molybdopterin"/>
    <property type="match status" value="1"/>
</dbReference>
<dbReference type="SUPFAM" id="SSF54292">
    <property type="entry name" value="2Fe-2S ferredoxin-like"/>
    <property type="match status" value="1"/>
</dbReference>
<dbReference type="NCBIfam" id="TIGR01973">
    <property type="entry name" value="NuoG"/>
    <property type="match status" value="1"/>
</dbReference>
<reference evidence="14 15" key="1">
    <citation type="submission" date="2024-06" db="EMBL/GenBank/DDBJ databases">
        <authorList>
            <person name="Kraege A."/>
            <person name="Thomma B."/>
        </authorList>
    </citation>
    <scope>NUCLEOTIDE SEQUENCE [LARGE SCALE GENOMIC DNA]</scope>
</reference>
<dbReference type="Pfam" id="PF10588">
    <property type="entry name" value="NADH-G_4Fe-4S_3"/>
    <property type="match status" value="1"/>
</dbReference>
<sequence length="734" mass="79770">MVLRRLSDAAQSLRAARLAPVSSTVFAERPLHTSSSASQQPAAAPSNDIEVTVNGNSVSIPKGSTVMAACSAAGIDIPRFCYHQRLSIAGNCRMCLVEVERSPKPVASCAMPAAPGMNIKTDTPLVKKAREGVMEFLLINHPLDCPICDQGGECDLQDQSMHFGSDRGRFTELKRSVHDKNLGPLVKTVMTRCIHCTRCVRFATEVAGVQDLGMTGRGNASEIGTYVEKMMSSELSGNVIDLCPVGALTSKPYAFTARNWELRSTETVDVSDALGSNIRVDARGHEVMRIVPVQNDAVNEEWISDKARFQYDGLKRQRLNVPLVLGKEGLESAQWEEAIKATAEALGKVKGNEISFIAGKLADAETLIAAKDLANRLGCGNLKVESGFPDLDADVRSNYLANTTISGVELADVILLIGTNPRTEAPVFNARLRKVFMEGAHLASIGEEYDLTYPTEHLGEGAEALTKVLKGAPILKRLQEAKYPAIIVGPGLLNRLDRAAVLQQVHELVEKANVVRDDWNGYNVLHDSASRVAALDLGFLPSARASSAPAPKVVYLLGSDDYSEEDVPKDAFVIYQGHHGDRGAERADIILPGSAYTEKSATFVNFEGRPQRTKAAVPRVGDAREDWTIIRALSEILGKPLPYDSKKELRQRLADVAPHFSATDTVQLPMWLNGEYFKAFKDRSGKVAAQSEPFRSSVANFFQTDVISRTSINMAKAVQARAVMPHEGSSLHQP</sequence>
<dbReference type="EMBL" id="CAXHTA020000020">
    <property type="protein sequence ID" value="CAL5229278.1"/>
    <property type="molecule type" value="Genomic_DNA"/>
</dbReference>
<evidence type="ECO:0000256" key="6">
    <source>
        <dbReference type="ARBA" id="ARBA00023004"/>
    </source>
</evidence>
<evidence type="ECO:0000256" key="9">
    <source>
        <dbReference type="ARBA" id="ARBA00034078"/>
    </source>
</evidence>
<dbReference type="Gene3D" id="3.40.50.740">
    <property type="match status" value="1"/>
</dbReference>
<keyword evidence="5" id="KW-1278">Translocase</keyword>
<comment type="cofactor">
    <cofactor evidence="9">
        <name>[2Fe-2S] cluster</name>
        <dbReference type="ChEBI" id="CHEBI:190135"/>
    </cofactor>
</comment>
<evidence type="ECO:0000256" key="4">
    <source>
        <dbReference type="ARBA" id="ARBA00022723"/>
    </source>
</evidence>
<evidence type="ECO:0000256" key="3">
    <source>
        <dbReference type="ARBA" id="ARBA00022485"/>
    </source>
</evidence>
<dbReference type="PANTHER" id="PTHR43105">
    <property type="entry name" value="RESPIRATORY NITRATE REDUCTASE"/>
    <property type="match status" value="1"/>
</dbReference>
<evidence type="ECO:0000313" key="14">
    <source>
        <dbReference type="EMBL" id="CAL5229278.1"/>
    </source>
</evidence>
<feature type="domain" description="4Fe-4S Mo/W bis-MGD-type" evidence="12">
    <location>
        <begin position="262"/>
        <end position="318"/>
    </location>
</feature>
<dbReference type="PROSITE" id="PS51085">
    <property type="entry name" value="2FE2S_FER_2"/>
    <property type="match status" value="1"/>
</dbReference>
<dbReference type="CDD" id="cd02773">
    <property type="entry name" value="MopB_Res-Cmplx1_Nad11"/>
    <property type="match status" value="1"/>
</dbReference>
<gene>
    <name evidence="14" type="primary">g12571</name>
    <name evidence="14" type="ORF">VP750_LOCUS11184</name>
</gene>
<dbReference type="SMART" id="SM00929">
    <property type="entry name" value="NADH-G_4Fe-4S_3"/>
    <property type="match status" value="1"/>
</dbReference>
<keyword evidence="3" id="KW-0004">4Fe-4S</keyword>
<evidence type="ECO:0000256" key="8">
    <source>
        <dbReference type="ARBA" id="ARBA00023027"/>
    </source>
</evidence>
<keyword evidence="8" id="KW-0520">NAD</keyword>
<dbReference type="PROSITE" id="PS00642">
    <property type="entry name" value="COMPLEX1_75K_2"/>
    <property type="match status" value="1"/>
</dbReference>
<feature type="domain" description="4Fe-4S His(Cys)3-ligated-type" evidence="13">
    <location>
        <begin position="125"/>
        <end position="164"/>
    </location>
</feature>
<dbReference type="PROSITE" id="PS00643">
    <property type="entry name" value="COMPLEX1_75K_3"/>
    <property type="match status" value="1"/>
</dbReference>
<dbReference type="InterPro" id="IPR036010">
    <property type="entry name" value="2Fe-2S_ferredoxin-like_sf"/>
</dbReference>
<evidence type="ECO:0000259" key="12">
    <source>
        <dbReference type="PROSITE" id="PS51669"/>
    </source>
</evidence>
<organism evidence="14 15">
    <name type="scientific">Coccomyxa viridis</name>
    <dbReference type="NCBI Taxonomy" id="1274662"/>
    <lineage>
        <taxon>Eukaryota</taxon>
        <taxon>Viridiplantae</taxon>
        <taxon>Chlorophyta</taxon>
        <taxon>core chlorophytes</taxon>
        <taxon>Trebouxiophyceae</taxon>
        <taxon>Trebouxiophyceae incertae sedis</taxon>
        <taxon>Coccomyxaceae</taxon>
        <taxon>Coccomyxa</taxon>
    </lineage>
</organism>
<comment type="similarity">
    <text evidence="2 10">Belongs to the complex I 75 kDa subunit family.</text>
</comment>
<evidence type="ECO:0000313" key="15">
    <source>
        <dbReference type="Proteomes" id="UP001497392"/>
    </source>
</evidence>
<dbReference type="Gene3D" id="3.10.20.740">
    <property type="match status" value="1"/>
</dbReference>